<keyword evidence="13" id="KW-1185">Reference proteome</keyword>
<dbReference type="InterPro" id="IPR036691">
    <property type="entry name" value="Endo/exonu/phosph_ase_sf"/>
</dbReference>
<reference evidence="12 13" key="1">
    <citation type="journal article" date="2014" name="Genome Biol. Evol.">
        <title>The secreted proteins of Achlya hypogyna and Thraustotheca clavata identify the ancestral oomycete secretome and reveal gene acquisitions by horizontal gene transfer.</title>
        <authorList>
            <person name="Misner I."/>
            <person name="Blouin N."/>
            <person name="Leonard G."/>
            <person name="Richards T.A."/>
            <person name="Lane C.E."/>
        </authorList>
    </citation>
    <scope>NUCLEOTIDE SEQUENCE [LARGE SCALE GENOMIC DNA]</scope>
    <source>
        <strain evidence="12 13">ATCC 48635</strain>
    </source>
</reference>
<evidence type="ECO:0000256" key="1">
    <source>
        <dbReference type="ARBA" id="ARBA00001936"/>
    </source>
</evidence>
<proteinExistence type="predicted"/>
<dbReference type="GO" id="GO:0006302">
    <property type="term" value="P:double-strand break repair"/>
    <property type="evidence" value="ECO:0007669"/>
    <property type="project" value="TreeGrafter"/>
</dbReference>
<keyword evidence="4" id="KW-0540">Nuclease</keyword>
<dbReference type="PANTHER" id="PTHR15822:SF4">
    <property type="entry name" value="TYROSYL-DNA PHOSPHODIESTERASE 2"/>
    <property type="match status" value="1"/>
</dbReference>
<dbReference type="OrthoDB" id="9975959at2759"/>
<sequence>MTSLTLCSYNIRFILDRWAERRPFLERELVAANADVFALQEVNIGQRHGQHSQLQTLLSEALSTSYTAFPSPGARLYLESIPYIGALLSGEFNPIARLCYDGYAWFNERFLATILGRHTQTVYHNEVLRVLLYGLLGTGWVFGTTLIARDSRMPTGKDVLLVGGWRAAQCVEIETTKGCKMLVVNVHLSSALDQEDVRVHEAMLVCDWIEAKMACDETLTAAAILGDFNCFPHGDCYKYLESRGFKSAHMTTNGKEPDVTFHQGLEAPTKDVGDECTLDYIFVKGDKVRVSDVRVIGRSQCDDDSTLYPSDHFGLVASLEVDE</sequence>
<dbReference type="Proteomes" id="UP000243579">
    <property type="component" value="Unassembled WGS sequence"/>
</dbReference>
<dbReference type="Gene3D" id="3.60.10.10">
    <property type="entry name" value="Endonuclease/exonuclease/phosphatase"/>
    <property type="match status" value="1"/>
</dbReference>
<dbReference type="GO" id="GO:0003697">
    <property type="term" value="F:single-stranded DNA binding"/>
    <property type="evidence" value="ECO:0007669"/>
    <property type="project" value="TreeGrafter"/>
</dbReference>
<name>A0A1V9ZJL4_ACHHY</name>
<evidence type="ECO:0000256" key="6">
    <source>
        <dbReference type="ARBA" id="ARBA00022763"/>
    </source>
</evidence>
<dbReference type="EMBL" id="JNBR01000089">
    <property type="protein sequence ID" value="OQR98182.1"/>
    <property type="molecule type" value="Genomic_DNA"/>
</dbReference>
<comment type="caution">
    <text evidence="12">The sequence shown here is derived from an EMBL/GenBank/DDBJ whole genome shotgun (WGS) entry which is preliminary data.</text>
</comment>
<dbReference type="Pfam" id="PF03372">
    <property type="entry name" value="Exo_endo_phos"/>
    <property type="match status" value="1"/>
</dbReference>
<evidence type="ECO:0000259" key="11">
    <source>
        <dbReference type="Pfam" id="PF03372"/>
    </source>
</evidence>
<feature type="domain" description="Endonuclease/exonuclease/phosphatase" evidence="11">
    <location>
        <begin position="7"/>
        <end position="312"/>
    </location>
</feature>
<accession>A0A1V9ZJL4</accession>
<evidence type="ECO:0000256" key="4">
    <source>
        <dbReference type="ARBA" id="ARBA00022722"/>
    </source>
</evidence>
<keyword evidence="10" id="KW-0539">Nucleus</keyword>
<evidence type="ECO:0000313" key="12">
    <source>
        <dbReference type="EMBL" id="OQR98182.1"/>
    </source>
</evidence>
<keyword evidence="6" id="KW-0227">DNA damage</keyword>
<dbReference type="GO" id="GO:0004518">
    <property type="term" value="F:nuclease activity"/>
    <property type="evidence" value="ECO:0007669"/>
    <property type="project" value="UniProtKB-KW"/>
</dbReference>
<comment type="subcellular location">
    <subcellularLocation>
        <location evidence="3">Nucleus</location>
        <location evidence="3">PML body</location>
    </subcellularLocation>
</comment>
<keyword evidence="5" id="KW-0479">Metal-binding</keyword>
<evidence type="ECO:0000256" key="2">
    <source>
        <dbReference type="ARBA" id="ARBA00001946"/>
    </source>
</evidence>
<dbReference type="AlphaFoldDB" id="A0A1V9ZJL4"/>
<gene>
    <name evidence="12" type="ORF">ACHHYP_20392</name>
</gene>
<dbReference type="STRING" id="1202772.A0A1V9ZJL4"/>
<organism evidence="12 13">
    <name type="scientific">Achlya hypogyna</name>
    <name type="common">Oomycete</name>
    <name type="synonym">Protoachlya hypogyna</name>
    <dbReference type="NCBI Taxonomy" id="1202772"/>
    <lineage>
        <taxon>Eukaryota</taxon>
        <taxon>Sar</taxon>
        <taxon>Stramenopiles</taxon>
        <taxon>Oomycota</taxon>
        <taxon>Saprolegniomycetes</taxon>
        <taxon>Saprolegniales</taxon>
        <taxon>Achlyaceae</taxon>
        <taxon>Achlya</taxon>
    </lineage>
</organism>
<evidence type="ECO:0000256" key="9">
    <source>
        <dbReference type="ARBA" id="ARBA00023204"/>
    </source>
</evidence>
<evidence type="ECO:0000313" key="13">
    <source>
        <dbReference type="Proteomes" id="UP000243579"/>
    </source>
</evidence>
<dbReference type="GO" id="GO:0005737">
    <property type="term" value="C:cytoplasm"/>
    <property type="evidence" value="ECO:0007669"/>
    <property type="project" value="TreeGrafter"/>
</dbReference>
<keyword evidence="7" id="KW-0378">Hydrolase</keyword>
<dbReference type="GO" id="GO:0070260">
    <property type="term" value="F:5'-tyrosyl-DNA phosphodiesterase activity"/>
    <property type="evidence" value="ECO:0007669"/>
    <property type="project" value="TreeGrafter"/>
</dbReference>
<evidence type="ECO:0000256" key="3">
    <source>
        <dbReference type="ARBA" id="ARBA00004322"/>
    </source>
</evidence>
<evidence type="ECO:0000256" key="7">
    <source>
        <dbReference type="ARBA" id="ARBA00022801"/>
    </source>
</evidence>
<comment type="cofactor">
    <cofactor evidence="1">
        <name>Mn(2+)</name>
        <dbReference type="ChEBI" id="CHEBI:29035"/>
    </cofactor>
</comment>
<evidence type="ECO:0000256" key="10">
    <source>
        <dbReference type="ARBA" id="ARBA00023242"/>
    </source>
</evidence>
<protein>
    <recommendedName>
        <fullName evidence="11">Endonuclease/exonuclease/phosphatase domain-containing protein</fullName>
    </recommendedName>
</protein>
<comment type="cofactor">
    <cofactor evidence="2">
        <name>Mg(2+)</name>
        <dbReference type="ChEBI" id="CHEBI:18420"/>
    </cofactor>
</comment>
<dbReference type="PANTHER" id="PTHR15822">
    <property type="entry name" value="TRAF AND TNF RECEPTOR-ASSOCIATED PROTEIN"/>
    <property type="match status" value="1"/>
</dbReference>
<evidence type="ECO:0000256" key="8">
    <source>
        <dbReference type="ARBA" id="ARBA00022842"/>
    </source>
</evidence>
<dbReference type="GO" id="GO:0046872">
    <property type="term" value="F:metal ion binding"/>
    <property type="evidence" value="ECO:0007669"/>
    <property type="project" value="UniProtKB-KW"/>
</dbReference>
<dbReference type="InterPro" id="IPR005135">
    <property type="entry name" value="Endo/exonuclease/phosphatase"/>
</dbReference>
<dbReference type="SUPFAM" id="SSF56219">
    <property type="entry name" value="DNase I-like"/>
    <property type="match status" value="1"/>
</dbReference>
<dbReference type="InterPro" id="IPR051547">
    <property type="entry name" value="TDP2-like"/>
</dbReference>
<keyword evidence="9" id="KW-0234">DNA repair</keyword>
<keyword evidence="8" id="KW-0460">Magnesium</keyword>
<evidence type="ECO:0000256" key="5">
    <source>
        <dbReference type="ARBA" id="ARBA00022723"/>
    </source>
</evidence>